<dbReference type="RefSeq" id="WP_006339915.1">
    <property type="nucleotide sequence ID" value="NC_015702.1"/>
</dbReference>
<dbReference type="HOGENOM" id="CLU_337979_0_0_0"/>
<gene>
    <name evidence="3" type="ordered locus">PUV_09110</name>
</gene>
<dbReference type="OrthoDB" id="23516at2"/>
<dbReference type="Proteomes" id="UP000000495">
    <property type="component" value="Chromosome"/>
</dbReference>
<reference evidence="3 4" key="2">
    <citation type="journal article" date="2011" name="Mol. Biol. Evol.">
        <title>Unity in variety--the pan-genome of the Chlamydiae.</title>
        <authorList>
            <person name="Collingro A."/>
            <person name="Tischler P."/>
            <person name="Weinmaier T."/>
            <person name="Penz T."/>
            <person name="Heinz E."/>
            <person name="Brunham R.C."/>
            <person name="Read T.D."/>
            <person name="Bavoil P.M."/>
            <person name="Sachse K."/>
            <person name="Kahane S."/>
            <person name="Friedman M.G."/>
            <person name="Rattei T."/>
            <person name="Myers G.S."/>
            <person name="Horn M."/>
        </authorList>
    </citation>
    <scope>NUCLEOTIDE SEQUENCE [LARGE SCALE GENOMIC DNA]</scope>
    <source>
        <strain evidence="4">UV7</strain>
    </source>
</reference>
<dbReference type="STRING" id="765952.PUV_09110"/>
<organism evidence="3 4">
    <name type="scientific">Parachlamydia acanthamoebae (strain UV7)</name>
    <dbReference type="NCBI Taxonomy" id="765952"/>
    <lineage>
        <taxon>Bacteria</taxon>
        <taxon>Pseudomonadati</taxon>
        <taxon>Chlamydiota</taxon>
        <taxon>Chlamydiia</taxon>
        <taxon>Parachlamydiales</taxon>
        <taxon>Parachlamydiaceae</taxon>
        <taxon>Parachlamydia</taxon>
    </lineage>
</organism>
<evidence type="ECO:0000313" key="4">
    <source>
        <dbReference type="Proteomes" id="UP000000495"/>
    </source>
</evidence>
<reference key="1">
    <citation type="journal article" date="2011" name="Mol. Biol. Evol.">
        <title>Unity in variety -- the pan-genome of the Chlamydiae.</title>
        <authorList>
            <person name="Collingro A."/>
            <person name="Tischler P."/>
            <person name="Weinmaier T."/>
            <person name="Penz T."/>
            <person name="Heinz E."/>
            <person name="Brunham R.C."/>
            <person name="Read T.D."/>
            <person name="Bavoil P.M."/>
            <person name="Sachse K."/>
            <person name="Kahane S."/>
            <person name="Friedman M.G."/>
            <person name="Rattei T."/>
            <person name="Myers G.S.A."/>
            <person name="Horn M."/>
        </authorList>
    </citation>
    <scope>NUCLEOTIDE SEQUENCE</scope>
    <source>
        <strain>UV7</strain>
    </source>
</reference>
<keyword evidence="4" id="KW-1185">Reference proteome</keyword>
<feature type="coiled-coil region" evidence="1">
    <location>
        <begin position="329"/>
        <end position="363"/>
    </location>
</feature>
<feature type="region of interest" description="Disordered" evidence="2">
    <location>
        <begin position="818"/>
        <end position="842"/>
    </location>
</feature>
<name>F8KYC6_PARAV</name>
<evidence type="ECO:0000256" key="1">
    <source>
        <dbReference type="SAM" id="Coils"/>
    </source>
</evidence>
<accession>F8KYC6</accession>
<protein>
    <submittedName>
        <fullName evidence="3">Uncharacterized protein</fullName>
    </submittedName>
</protein>
<proteinExistence type="predicted"/>
<evidence type="ECO:0000256" key="2">
    <source>
        <dbReference type="SAM" id="MobiDB-lite"/>
    </source>
</evidence>
<keyword evidence="1" id="KW-0175">Coiled coil</keyword>
<evidence type="ECO:0000313" key="3">
    <source>
        <dbReference type="EMBL" id="CCB85861.1"/>
    </source>
</evidence>
<dbReference type="EMBL" id="FR872580">
    <property type="protein sequence ID" value="CCB85861.1"/>
    <property type="molecule type" value="Genomic_DNA"/>
</dbReference>
<dbReference type="KEGG" id="puv:PUV_09110"/>
<dbReference type="eggNOG" id="ENOG5034596">
    <property type="taxonomic scope" value="Bacteria"/>
</dbReference>
<sequence length="842" mass="95631">MNIHLDNTQSSTYIAPVPKKKSPLSKITNFFINFFKRFLPSIKLSKEETTILKQSSYLFKKKATAPFPSSESTNPSRPASHRFSLPPFIQKNHDVVPFADYDPSLVAMRNFFSHFTSHVMECYYDKYFKRSTENMSGQAVLLQEYLRVGAILVVQLGNKTSKIVDDLKKNTTRIEEMVTKNRSEIDSSLEQIFHWLIEGETKESIFTHSLVRLNEIAIPPNQNLKEHYLSPILDWIFNPTHTNAQVKAAKENHAKTFDDVLQEIVVLLLEKKIDSYLNLMVATMGEKKLPQLVQASLSQVSKKVSDICSNQLAHLISRTDYPKAYDRVFNQLSDHVASLIQVKERAEAELDKASIEDKALLKKNSRKKKLARIEKHFAKDDKVCHPTITSIISSRKKGLVNPSSFNEIKFYSSVTERLLELICPSKVMYSPEGFIIERDGIVDLFYQAVPAIPEEFKTLIDKGISVFQQIIPAEALRHAEKAKGHTVASIERVILSVAKKFVREKMIEIMRDIVNRLVNPEQRTALMAQHIVPQINDFLLLQYMQSFFSSPTSIQVIAEELETTQENEVQLVNLKALLLDLFEKNTSQQRKELEEKFKIGSQQFNEICEELVTDILAERQKNPDLLAIDCLNKYFEFSDVPPKDIYGDLIMNLVFKMGKLSFLLGIGSSLAQQFSSTINEKINGLVTTALHSFSSSHQKGVAMIIQATEKTYGTTEQVNDLLFAPTEPLLKEENKQKLTQQFALAAFLTHALVKQNMVTGVGIVVPAAQEIQNAITRTYNTFFESELTTKSLLFNLFEIALNALSEAKATIQSEQDVEKAKTISSKKDDVVLDRNPEETKDK</sequence>
<dbReference type="AlphaFoldDB" id="F8KYC6"/>